<dbReference type="GO" id="GO:0004518">
    <property type="term" value="F:nuclease activity"/>
    <property type="evidence" value="ECO:0007669"/>
    <property type="project" value="InterPro"/>
</dbReference>
<gene>
    <name evidence="4" type="ORF">EWB00_005683</name>
</gene>
<dbReference type="EMBL" id="SKCS01000037">
    <property type="protein sequence ID" value="TNN20022.1"/>
    <property type="molecule type" value="Genomic_DNA"/>
</dbReference>
<feature type="compositionally biased region" description="Polar residues" evidence="2">
    <location>
        <begin position="373"/>
        <end position="386"/>
    </location>
</feature>
<dbReference type="InterPro" id="IPR026832">
    <property type="entry name" value="Asteroid"/>
</dbReference>
<evidence type="ECO:0000313" key="4">
    <source>
        <dbReference type="EMBL" id="TNN20022.1"/>
    </source>
</evidence>
<comment type="similarity">
    <text evidence="1">Belongs to the asteroid family.</text>
</comment>
<dbReference type="Pfam" id="PF00752">
    <property type="entry name" value="XPG_N"/>
    <property type="match status" value="1"/>
</dbReference>
<dbReference type="STRING" id="6182.A0A4Z2DUQ4"/>
<feature type="compositionally biased region" description="Basic and acidic residues" evidence="2">
    <location>
        <begin position="813"/>
        <end position="823"/>
    </location>
</feature>
<proteinExistence type="inferred from homology"/>
<dbReference type="Gene3D" id="3.40.50.1010">
    <property type="entry name" value="5'-nuclease"/>
    <property type="match status" value="1"/>
</dbReference>
<evidence type="ECO:0000256" key="1">
    <source>
        <dbReference type="ARBA" id="ARBA00007398"/>
    </source>
</evidence>
<dbReference type="OrthoDB" id="25987at2759"/>
<evidence type="ECO:0000313" key="5">
    <source>
        <dbReference type="Proteomes" id="UP000311919"/>
    </source>
</evidence>
<feature type="compositionally biased region" description="Low complexity" evidence="2">
    <location>
        <begin position="356"/>
        <end position="371"/>
    </location>
</feature>
<sequence>MGVRGLTTYLQRDSRNFIKYELHNTTVIIDALNFLNFIYFDSGIYTQFNGEYLAFSGVINRYISSLRRCLINPIFVFDGCHEYFKLTTQLKRNYQRMQTCREFLKHIKSHNLSPTDSSYYITLLPPLATVTLVQALDELKVDYVTTDGESDQDIISLGIYLQCPVISDDSDFYVTMPTTTAGICFLPLSFISFKPIINSINCNICQTHNKICAYLKCQKFLPNGPGFKYLPDVQRPLFASLLGNDYVSPCVFLKALPISQGKIINLNHNASKEMKIKRKSSIIVNLINWLSSFGVNTEEPIKRILDKYPKSERYKLSIELSQSLQSYKTDPELLYSTFAKHLQSLNSNKDSNLVSSRSSSNISIDNSAPNPSVLPQLSTSTTSSCPSEFDEDISTVDHYGDDVNELCDKYILATDMSINSFKVTSYWPEELLNSFRKYLILPIFVDSILSHGLVSVCGVEALHDCHSIYSNSLYLRSLIYNLILGIECNVTFRFPNHLIGIEKSKSSSSYYITEFDRKGSFHIKRRKVFVHPMNLLENNEMNGKDHRLVFLQQYLGLEYDTLESDNNWLTSIVLINVLTYKSKCIPCTNDDITQCPISLTFGAICICAYLLIRHYNYSDLSYCKPLKKHFYNCAKYFTTQLNSTIQKSHLIKQNNTIQHHHTLKIHIVHVYAQLQIYYITISTLIHLLNSIVTNKDRNNLSTCLNVLPICSIFPSGYLFHEICYCTHLIQSENNERQQYVRNVIIEKLMDYQNTNKNHLNDALNLFNCYLTLSSIQLCKSSFIKCSTNVKLVESNFADKSKQSHDNNNNNDKSSMENEMKQDEGSNMLPTKEIENITQTKKKVKKKRKQRKQHIKQPSYAEIEEKIAKLMLENDLFD</sequence>
<dbReference type="PANTHER" id="PTHR15665">
    <property type="entry name" value="ASTEROID PROTEIN"/>
    <property type="match status" value="1"/>
</dbReference>
<comment type="caution">
    <text evidence="4">The sequence shown here is derived from an EMBL/GenBank/DDBJ whole genome shotgun (WGS) entry which is preliminary data.</text>
</comment>
<reference evidence="4 5" key="1">
    <citation type="submission" date="2019-03" db="EMBL/GenBank/DDBJ databases">
        <title>An improved genome assembly of the fluke Schistosoma japonicum.</title>
        <authorList>
            <person name="Hu W."/>
            <person name="Luo F."/>
            <person name="Yin M."/>
            <person name="Mo X."/>
            <person name="Sun C."/>
            <person name="Wu Q."/>
            <person name="Zhu B."/>
            <person name="Xiang M."/>
            <person name="Wang J."/>
            <person name="Wang Y."/>
            <person name="Zhang T."/>
            <person name="Xu B."/>
            <person name="Zheng H."/>
            <person name="Feng Z."/>
        </authorList>
    </citation>
    <scope>NUCLEOTIDE SEQUENCE [LARGE SCALE GENOMIC DNA]</scope>
    <source>
        <strain evidence="4">HuSjv2</strain>
        <tissue evidence="4">Worms</tissue>
    </source>
</reference>
<accession>A0A4Z2DUQ4</accession>
<dbReference type="PANTHER" id="PTHR15665:SF1">
    <property type="entry name" value="PROTEIN ASTEROID HOMOLOG 1"/>
    <property type="match status" value="1"/>
</dbReference>
<dbReference type="AlphaFoldDB" id="A0A4Z2DUQ4"/>
<dbReference type="Proteomes" id="UP000311919">
    <property type="component" value="Unassembled WGS sequence"/>
</dbReference>
<keyword evidence="5" id="KW-1185">Reference proteome</keyword>
<protein>
    <submittedName>
        <fullName evidence="4">Protein asteroid 1</fullName>
    </submittedName>
</protein>
<feature type="region of interest" description="Disordered" evidence="2">
    <location>
        <begin position="356"/>
        <end position="386"/>
    </location>
</feature>
<dbReference type="InterPro" id="IPR029060">
    <property type="entry name" value="PIN-like_dom_sf"/>
</dbReference>
<feature type="region of interest" description="Disordered" evidence="2">
    <location>
        <begin position="799"/>
        <end position="858"/>
    </location>
</feature>
<organism evidence="4 5">
    <name type="scientific">Schistosoma japonicum</name>
    <name type="common">Blood fluke</name>
    <dbReference type="NCBI Taxonomy" id="6182"/>
    <lineage>
        <taxon>Eukaryota</taxon>
        <taxon>Metazoa</taxon>
        <taxon>Spiralia</taxon>
        <taxon>Lophotrochozoa</taxon>
        <taxon>Platyhelminthes</taxon>
        <taxon>Trematoda</taxon>
        <taxon>Digenea</taxon>
        <taxon>Strigeidida</taxon>
        <taxon>Schistosomatoidea</taxon>
        <taxon>Schistosomatidae</taxon>
        <taxon>Schistosoma</taxon>
    </lineage>
</organism>
<dbReference type="SUPFAM" id="SSF88723">
    <property type="entry name" value="PIN domain-like"/>
    <property type="match status" value="1"/>
</dbReference>
<feature type="compositionally biased region" description="Basic residues" evidence="2">
    <location>
        <begin position="839"/>
        <end position="854"/>
    </location>
</feature>
<dbReference type="InterPro" id="IPR006085">
    <property type="entry name" value="XPG_DNA_repair_N"/>
</dbReference>
<name>A0A4Z2DUQ4_SCHJA</name>
<evidence type="ECO:0000256" key="2">
    <source>
        <dbReference type="SAM" id="MobiDB-lite"/>
    </source>
</evidence>
<evidence type="ECO:0000259" key="3">
    <source>
        <dbReference type="Pfam" id="PF00752"/>
    </source>
</evidence>
<feature type="domain" description="XPG N-terminal" evidence="3">
    <location>
        <begin position="1"/>
        <end position="98"/>
    </location>
</feature>